<reference evidence="1 2" key="1">
    <citation type="journal article" date="2023" name="Hortic Res">
        <title>Pangenome of water caltrop reveals structural variations and asymmetric subgenome divergence after allopolyploidization.</title>
        <authorList>
            <person name="Zhang X."/>
            <person name="Chen Y."/>
            <person name="Wang L."/>
            <person name="Yuan Y."/>
            <person name="Fang M."/>
            <person name="Shi L."/>
            <person name="Lu R."/>
            <person name="Comes H.P."/>
            <person name="Ma Y."/>
            <person name="Chen Y."/>
            <person name="Huang G."/>
            <person name="Zhou Y."/>
            <person name="Zheng Z."/>
            <person name="Qiu Y."/>
        </authorList>
    </citation>
    <scope>NUCLEOTIDE SEQUENCE [LARGE SCALE GENOMIC DNA]</scope>
    <source>
        <strain evidence="1">F231</strain>
    </source>
</reference>
<evidence type="ECO:0000313" key="2">
    <source>
        <dbReference type="Proteomes" id="UP001346149"/>
    </source>
</evidence>
<organism evidence="1 2">
    <name type="scientific">Trapa natans</name>
    <name type="common">Water chestnut</name>
    <dbReference type="NCBI Taxonomy" id="22666"/>
    <lineage>
        <taxon>Eukaryota</taxon>
        <taxon>Viridiplantae</taxon>
        <taxon>Streptophyta</taxon>
        <taxon>Embryophyta</taxon>
        <taxon>Tracheophyta</taxon>
        <taxon>Spermatophyta</taxon>
        <taxon>Magnoliopsida</taxon>
        <taxon>eudicotyledons</taxon>
        <taxon>Gunneridae</taxon>
        <taxon>Pentapetalae</taxon>
        <taxon>rosids</taxon>
        <taxon>malvids</taxon>
        <taxon>Myrtales</taxon>
        <taxon>Lythraceae</taxon>
        <taxon>Trapa</taxon>
    </lineage>
</organism>
<protein>
    <submittedName>
        <fullName evidence="1">Uncharacterized protein</fullName>
    </submittedName>
</protein>
<sequence>MAFDQNSSAPSDQRRVNIGRTTVEDRRFVAPAMVVTATRTPAGEGGFLTNYPCEAGKGHQSISVFYPAAGISEGSFGGLGFGKGVPSLWYPPHGAVGQMGHSVNPTKGYGGAVGPIKQMSVNPTLGLGFSPNVVPAVSGNTVDQLGSSEVVTKFGVSSLKEAPLVLALI</sequence>
<keyword evidence="2" id="KW-1185">Reference proteome</keyword>
<proteinExistence type="predicted"/>
<name>A0AAN7KTL8_TRANT</name>
<dbReference type="EMBL" id="JAXQNO010000021">
    <property type="protein sequence ID" value="KAK4769570.1"/>
    <property type="molecule type" value="Genomic_DNA"/>
</dbReference>
<accession>A0AAN7KTL8</accession>
<dbReference type="AlphaFoldDB" id="A0AAN7KTL8"/>
<dbReference type="Proteomes" id="UP001346149">
    <property type="component" value="Unassembled WGS sequence"/>
</dbReference>
<comment type="caution">
    <text evidence="1">The sequence shown here is derived from an EMBL/GenBank/DDBJ whole genome shotgun (WGS) entry which is preliminary data.</text>
</comment>
<evidence type="ECO:0000313" key="1">
    <source>
        <dbReference type="EMBL" id="KAK4769570.1"/>
    </source>
</evidence>
<gene>
    <name evidence="1" type="ORF">SAY86_027720</name>
</gene>